<evidence type="ECO:0000313" key="5">
    <source>
        <dbReference type="EMBL" id="KAJ8367711.1"/>
    </source>
</evidence>
<dbReference type="AlphaFoldDB" id="A0AAD7R8C1"/>
<feature type="repeat" description="ANK" evidence="3">
    <location>
        <begin position="102"/>
        <end position="134"/>
    </location>
</feature>
<gene>
    <name evidence="5" type="ORF">AAFF_G00311090</name>
</gene>
<dbReference type="PANTHER" id="PTHR24179">
    <property type="entry name" value="PROTEIN PHOSPHATASE 1 REGULATORY SUBUNIT 12"/>
    <property type="match status" value="1"/>
</dbReference>
<accession>A0AAD7R8C1</accession>
<sequence length="504" mass="54528">MASHRELVEELQHMERAPSLHRMRAAQKRRSQQLKRWAAHEKDASGRKRKADKRHGPAHSPAAKHVSFTASVALLEAASRNDSEEVRYLLGNGVSPDLCTEDGLTALHQCCIDNHEDMVKTLLAGGANVNARDNELWTPLHAAATCSHTGLTHTLIQHGADLLAVNSDGNMPYDLCEDDSVLDIIETSMANCGITQGMINEMRASLEQRMLGDVQRLLRDGEDVNLHDSQGVTLLHIAAAGGYVEVVELLLQGEGQSSGTETDGNLSTLQPAGASLNARTCLDETPIDLCEDEEFRALLLDLKYKHDVMMRSQLRQKAPLCRRSSSTGSRGKLVRRSSLSDRTSLYRREYETEAILWMGGRGEEEDDEEGDTGQEDSQSANGRDSPSEEGGIRNGHLVSVATAAPAHPPCVGEPPGPPLPEGPWSGGCGLTLFELKKQRAAAAKLLGQARLNGSPGSSDSRMPLVSANGSAVYYTPASGDPPLLRLKQPKEELEVKGHGCCCMS</sequence>
<keyword evidence="2 3" id="KW-0040">ANK repeat</keyword>
<evidence type="ECO:0008006" key="7">
    <source>
        <dbReference type="Google" id="ProtNLM"/>
    </source>
</evidence>
<feature type="compositionally biased region" description="Basic residues" evidence="4">
    <location>
        <begin position="47"/>
        <end position="57"/>
    </location>
</feature>
<dbReference type="InterPro" id="IPR002110">
    <property type="entry name" value="Ankyrin_rpt"/>
</dbReference>
<feature type="compositionally biased region" description="Basic and acidic residues" evidence="4">
    <location>
        <begin position="1"/>
        <end position="18"/>
    </location>
</feature>
<keyword evidence="6" id="KW-1185">Reference proteome</keyword>
<dbReference type="InterPro" id="IPR051226">
    <property type="entry name" value="PP1_Regulatory_Subunit"/>
</dbReference>
<dbReference type="GO" id="GO:0004857">
    <property type="term" value="F:enzyme inhibitor activity"/>
    <property type="evidence" value="ECO:0007669"/>
    <property type="project" value="TreeGrafter"/>
</dbReference>
<feature type="compositionally biased region" description="Basic residues" evidence="4">
    <location>
        <begin position="19"/>
        <end position="33"/>
    </location>
</feature>
<protein>
    <recommendedName>
        <fullName evidence="7">Protein phosphatase 1 regulatory subunit 16B</fullName>
    </recommendedName>
</protein>
<feature type="repeat" description="ANK" evidence="3">
    <location>
        <begin position="135"/>
        <end position="167"/>
    </location>
</feature>
<dbReference type="SUPFAM" id="SSF48403">
    <property type="entry name" value="Ankyrin repeat"/>
    <property type="match status" value="1"/>
</dbReference>
<dbReference type="GO" id="GO:1903670">
    <property type="term" value="P:regulation of sprouting angiogenesis"/>
    <property type="evidence" value="ECO:0007669"/>
    <property type="project" value="TreeGrafter"/>
</dbReference>
<evidence type="ECO:0000256" key="3">
    <source>
        <dbReference type="PROSITE-ProRule" id="PRU00023"/>
    </source>
</evidence>
<feature type="compositionally biased region" description="Acidic residues" evidence="4">
    <location>
        <begin position="363"/>
        <end position="374"/>
    </location>
</feature>
<organism evidence="5 6">
    <name type="scientific">Aldrovandia affinis</name>
    <dbReference type="NCBI Taxonomy" id="143900"/>
    <lineage>
        <taxon>Eukaryota</taxon>
        <taxon>Metazoa</taxon>
        <taxon>Chordata</taxon>
        <taxon>Craniata</taxon>
        <taxon>Vertebrata</taxon>
        <taxon>Euteleostomi</taxon>
        <taxon>Actinopterygii</taxon>
        <taxon>Neopterygii</taxon>
        <taxon>Teleostei</taxon>
        <taxon>Notacanthiformes</taxon>
        <taxon>Halosauridae</taxon>
        <taxon>Aldrovandia</taxon>
    </lineage>
</organism>
<dbReference type="Pfam" id="PF00023">
    <property type="entry name" value="Ank"/>
    <property type="match status" value="1"/>
</dbReference>
<dbReference type="GO" id="GO:0061028">
    <property type="term" value="P:establishment of endothelial barrier"/>
    <property type="evidence" value="ECO:0007669"/>
    <property type="project" value="TreeGrafter"/>
</dbReference>
<dbReference type="PROSITE" id="PS50297">
    <property type="entry name" value="ANK_REP_REGION"/>
    <property type="match status" value="3"/>
</dbReference>
<dbReference type="Pfam" id="PF12796">
    <property type="entry name" value="Ank_2"/>
    <property type="match status" value="1"/>
</dbReference>
<dbReference type="GO" id="GO:0005737">
    <property type="term" value="C:cytoplasm"/>
    <property type="evidence" value="ECO:0007669"/>
    <property type="project" value="TreeGrafter"/>
</dbReference>
<dbReference type="GO" id="GO:0017020">
    <property type="term" value="F:myosin phosphatase regulator activity"/>
    <property type="evidence" value="ECO:0007669"/>
    <property type="project" value="TreeGrafter"/>
</dbReference>
<dbReference type="PROSITE" id="PS50088">
    <property type="entry name" value="ANK_REPEAT"/>
    <property type="match status" value="3"/>
</dbReference>
<dbReference type="SMART" id="SM00248">
    <property type="entry name" value="ANK"/>
    <property type="match status" value="4"/>
</dbReference>
<dbReference type="Gene3D" id="1.25.40.20">
    <property type="entry name" value="Ankyrin repeat-containing domain"/>
    <property type="match status" value="2"/>
</dbReference>
<proteinExistence type="predicted"/>
<dbReference type="EMBL" id="JAINUG010000455">
    <property type="protein sequence ID" value="KAJ8367711.1"/>
    <property type="molecule type" value="Genomic_DNA"/>
</dbReference>
<evidence type="ECO:0000256" key="1">
    <source>
        <dbReference type="ARBA" id="ARBA00022737"/>
    </source>
</evidence>
<dbReference type="InterPro" id="IPR036770">
    <property type="entry name" value="Ankyrin_rpt-contain_sf"/>
</dbReference>
<evidence type="ECO:0000256" key="2">
    <source>
        <dbReference type="ARBA" id="ARBA00023043"/>
    </source>
</evidence>
<reference evidence="5" key="1">
    <citation type="journal article" date="2023" name="Science">
        <title>Genome structures resolve the early diversification of teleost fishes.</title>
        <authorList>
            <person name="Parey E."/>
            <person name="Louis A."/>
            <person name="Montfort J."/>
            <person name="Bouchez O."/>
            <person name="Roques C."/>
            <person name="Iampietro C."/>
            <person name="Lluch J."/>
            <person name="Castinel A."/>
            <person name="Donnadieu C."/>
            <person name="Desvignes T."/>
            <person name="Floi Bucao C."/>
            <person name="Jouanno E."/>
            <person name="Wen M."/>
            <person name="Mejri S."/>
            <person name="Dirks R."/>
            <person name="Jansen H."/>
            <person name="Henkel C."/>
            <person name="Chen W.J."/>
            <person name="Zahm M."/>
            <person name="Cabau C."/>
            <person name="Klopp C."/>
            <person name="Thompson A.W."/>
            <person name="Robinson-Rechavi M."/>
            <person name="Braasch I."/>
            <person name="Lecointre G."/>
            <person name="Bobe J."/>
            <person name="Postlethwait J.H."/>
            <person name="Berthelot C."/>
            <person name="Roest Crollius H."/>
            <person name="Guiguen Y."/>
        </authorList>
    </citation>
    <scope>NUCLEOTIDE SEQUENCE</scope>
    <source>
        <strain evidence="5">NC1722</strain>
    </source>
</reference>
<feature type="repeat" description="ANK" evidence="3">
    <location>
        <begin position="230"/>
        <end position="252"/>
    </location>
</feature>
<dbReference type="PANTHER" id="PTHR24179:SF31">
    <property type="entry name" value="PROTEIN PHOSPHATASE 1 REGULATORY INHIBITOR SUBUNIT 16B"/>
    <property type="match status" value="1"/>
</dbReference>
<feature type="region of interest" description="Disordered" evidence="4">
    <location>
        <begin position="316"/>
        <end position="338"/>
    </location>
</feature>
<name>A0AAD7R8C1_9TELE</name>
<feature type="region of interest" description="Disordered" evidence="4">
    <location>
        <begin position="357"/>
        <end position="393"/>
    </location>
</feature>
<feature type="region of interest" description="Disordered" evidence="4">
    <location>
        <begin position="1"/>
        <end position="65"/>
    </location>
</feature>
<comment type="caution">
    <text evidence="5">The sequence shown here is derived from an EMBL/GenBank/DDBJ whole genome shotgun (WGS) entry which is preliminary data.</text>
</comment>
<keyword evidence="1" id="KW-0677">Repeat</keyword>
<dbReference type="Proteomes" id="UP001221898">
    <property type="component" value="Unassembled WGS sequence"/>
</dbReference>
<evidence type="ECO:0000313" key="6">
    <source>
        <dbReference type="Proteomes" id="UP001221898"/>
    </source>
</evidence>
<evidence type="ECO:0000256" key="4">
    <source>
        <dbReference type="SAM" id="MobiDB-lite"/>
    </source>
</evidence>